<dbReference type="InterPro" id="IPR020841">
    <property type="entry name" value="PKS_Beta-ketoAc_synthase_dom"/>
</dbReference>
<dbReference type="InterPro" id="IPR014031">
    <property type="entry name" value="Ketoacyl_synth_C"/>
</dbReference>
<comment type="caution">
    <text evidence="6">The sequence shown here is derived from an EMBL/GenBank/DDBJ whole genome shotgun (WGS) entry which is preliminary data.</text>
</comment>
<evidence type="ECO:0000256" key="3">
    <source>
        <dbReference type="ARBA" id="ARBA00022679"/>
    </source>
</evidence>
<dbReference type="GO" id="GO:0047462">
    <property type="term" value="F:phenylalanine racemase (ATP-hydrolyzing) activity"/>
    <property type="evidence" value="ECO:0007669"/>
    <property type="project" value="UniProtKB-EC"/>
</dbReference>
<dbReference type="GO" id="GO:0006633">
    <property type="term" value="P:fatty acid biosynthetic process"/>
    <property type="evidence" value="ECO:0007669"/>
    <property type="project" value="InterPro"/>
</dbReference>
<dbReference type="CDD" id="cd00833">
    <property type="entry name" value="PKS"/>
    <property type="match status" value="1"/>
</dbReference>
<keyword evidence="2" id="KW-0597">Phosphoprotein</keyword>
<dbReference type="Gene3D" id="3.40.50.720">
    <property type="entry name" value="NAD(P)-binding Rossmann-like Domain"/>
    <property type="match status" value="1"/>
</dbReference>
<evidence type="ECO:0000256" key="2">
    <source>
        <dbReference type="ARBA" id="ARBA00022553"/>
    </source>
</evidence>
<dbReference type="GO" id="GO:0004312">
    <property type="term" value="F:fatty acid synthase activity"/>
    <property type="evidence" value="ECO:0007669"/>
    <property type="project" value="TreeGrafter"/>
</dbReference>
<dbReference type="Gene3D" id="1.10.1240.100">
    <property type="match status" value="1"/>
</dbReference>
<dbReference type="InterPro" id="IPR050091">
    <property type="entry name" value="PKS_NRPS_Biosynth_Enz"/>
</dbReference>
<dbReference type="GO" id="GO:0047879">
    <property type="term" value="F:erythronolide synthase activity"/>
    <property type="evidence" value="ECO:0007669"/>
    <property type="project" value="UniProtKB-EC"/>
</dbReference>
<dbReference type="InterPro" id="IPR049490">
    <property type="entry name" value="C883_1060-like_KR_N"/>
</dbReference>
<gene>
    <name evidence="6" type="ORF">Bccel_0225</name>
</gene>
<accession>A0A0L6JGW4</accession>
<dbReference type="Pfam" id="PF00109">
    <property type="entry name" value="ketoacyl-synt"/>
    <property type="match status" value="1"/>
</dbReference>
<dbReference type="GO" id="GO:0071770">
    <property type="term" value="P:DIM/DIP cell wall layer assembly"/>
    <property type="evidence" value="ECO:0007669"/>
    <property type="project" value="TreeGrafter"/>
</dbReference>
<dbReference type="Pfam" id="PF00550">
    <property type="entry name" value="PP-binding"/>
    <property type="match status" value="1"/>
</dbReference>
<evidence type="ECO:0000259" key="5">
    <source>
        <dbReference type="PROSITE" id="PS52004"/>
    </source>
</evidence>
<dbReference type="SMART" id="SM00825">
    <property type="entry name" value="PKS_KS"/>
    <property type="match status" value="1"/>
</dbReference>
<dbReference type="InterPro" id="IPR009081">
    <property type="entry name" value="PP-bd_ACP"/>
</dbReference>
<dbReference type="SUPFAM" id="SSF53901">
    <property type="entry name" value="Thiolase-like"/>
    <property type="match status" value="1"/>
</dbReference>
<evidence type="ECO:0000313" key="6">
    <source>
        <dbReference type="EMBL" id="KNY24968.1"/>
    </source>
</evidence>
<name>A0A0L6JGW4_9FIRM</name>
<evidence type="ECO:0000313" key="7">
    <source>
        <dbReference type="Proteomes" id="UP000036923"/>
    </source>
</evidence>
<dbReference type="RefSeq" id="WP_050752961.1">
    <property type="nucleotide sequence ID" value="NZ_JQKC01000009.1"/>
</dbReference>
<feature type="domain" description="Ketosynthase family 3 (KS3)" evidence="5">
    <location>
        <begin position="29"/>
        <end position="461"/>
    </location>
</feature>
<dbReference type="InterPro" id="IPR036291">
    <property type="entry name" value="NAD(P)-bd_dom_sf"/>
</dbReference>
<dbReference type="GO" id="GO:0004315">
    <property type="term" value="F:3-oxoacyl-[acyl-carrier-protein] synthase activity"/>
    <property type="evidence" value="ECO:0007669"/>
    <property type="project" value="InterPro"/>
</dbReference>
<keyword evidence="1" id="KW-0596">Phosphopantetheine</keyword>
<dbReference type="SUPFAM" id="SSF47336">
    <property type="entry name" value="ACP-like"/>
    <property type="match status" value="1"/>
</dbReference>
<dbReference type="Gene3D" id="1.10.1200.10">
    <property type="entry name" value="ACP-like"/>
    <property type="match status" value="1"/>
</dbReference>
<dbReference type="Pfam" id="PF22621">
    <property type="entry name" value="CurL-like_PKS_C"/>
    <property type="match status" value="1"/>
</dbReference>
<proteinExistence type="predicted"/>
<dbReference type="InterPro" id="IPR014030">
    <property type="entry name" value="Ketoacyl_synth_N"/>
</dbReference>
<evidence type="ECO:0000259" key="4">
    <source>
        <dbReference type="PROSITE" id="PS50075"/>
    </source>
</evidence>
<dbReference type="Proteomes" id="UP000036923">
    <property type="component" value="Unassembled WGS sequence"/>
</dbReference>
<dbReference type="Pfam" id="PF08659">
    <property type="entry name" value="KR"/>
    <property type="match status" value="1"/>
</dbReference>
<dbReference type="EC" id="2.3.1.94" evidence="6"/>
<reference evidence="7" key="1">
    <citation type="submission" date="2015-07" db="EMBL/GenBank/DDBJ databases">
        <title>Near-Complete Genome Sequence of the Cellulolytic Bacterium Bacteroides (Pseudobacteroides) cellulosolvens ATCC 35603.</title>
        <authorList>
            <person name="Dassa B."/>
            <person name="Utturkar S.M."/>
            <person name="Klingeman D.M."/>
            <person name="Hurt R.A."/>
            <person name="Keller M."/>
            <person name="Xu J."/>
            <person name="Reddy Y.H.K."/>
            <person name="Borovok I."/>
            <person name="Grinberg I.R."/>
            <person name="Lamed R."/>
            <person name="Zhivin O."/>
            <person name="Bayer E.A."/>
            <person name="Brown S.D."/>
        </authorList>
    </citation>
    <scope>NUCLEOTIDE SEQUENCE [LARGE SCALE GENOMIC DNA]</scope>
    <source>
        <strain evidence="7">DSM 2933</strain>
    </source>
</reference>
<dbReference type="OrthoDB" id="1983847at2"/>
<keyword evidence="6" id="KW-0012">Acyltransferase</keyword>
<dbReference type="PATRIC" id="fig|398512.5.peg.238"/>
<keyword evidence="6" id="KW-0413">Isomerase</keyword>
<protein>
    <submittedName>
        <fullName evidence="6">6-deoxyerythronolide-B synthase, Phenylalanine racemase (ATP-hydrolyzing)</fullName>
        <ecNumber evidence="6">2.3.1.94</ecNumber>
        <ecNumber evidence="6">5.1.1.11</ecNumber>
    </submittedName>
</protein>
<dbReference type="EMBL" id="LGTC01000001">
    <property type="protein sequence ID" value="KNY24968.1"/>
    <property type="molecule type" value="Genomic_DNA"/>
</dbReference>
<dbReference type="GO" id="GO:0005886">
    <property type="term" value="C:plasma membrane"/>
    <property type="evidence" value="ECO:0007669"/>
    <property type="project" value="TreeGrafter"/>
</dbReference>
<dbReference type="InterPro" id="IPR018201">
    <property type="entry name" value="Ketoacyl_synth_AS"/>
</dbReference>
<dbReference type="InterPro" id="IPR036736">
    <property type="entry name" value="ACP-like_sf"/>
</dbReference>
<dbReference type="PROSITE" id="PS52004">
    <property type="entry name" value="KS3_2"/>
    <property type="match status" value="1"/>
</dbReference>
<sequence length="1600" mass="180510">MENKLLNFKSIKIGDMDKDYLSRINDISKRDVAVIGVSGRFGCTNSVDEFWEALKTGKDLIGEFGGLRKEDSDAYLKFWMQTGLLAMNPQYNVGAFLEEIDKFDCGFFNISPKEANGMDPNQRIFLETAWEAIEDAGYGGQRIKGSRTGVYVGFSNDSGDEYKRYIQMLAPNQTALNDPGNIKSIIGSRIAYLLDLKGPSMMIDTACSSSLIAVHLACQGIRNGDCDMAIAGGIKVFITPLKTIHENDRIGIESSDGRAKTFDDSSDGTGVGEGVGAVLLKPLNKAVEDGDHIYAVVKGTAINQDGASVGLTAPNAAAQEDVILRAWKDSGIDPQTISYIEAHGTGTKLGDPIEIKGIEKAFKCYTDKRQFCAITSVKTNIGHLDNAAGIAGFIKAVMALKHAQLPPSLHFAKPNRKISFEDSSVYINDRLVQWDTKPFPKRCGISSFGLSGTNCHVVLEEAPEIKNDTWSIENKIYVLLISAKSETSLKESIRRYAELLKSGKSPELAELCYTANTGRGHYSYRLAVITKDKLELQEKLYKLSDMHSGSNDEGVYYGIHKLVSSRREVKEAYEYTDEEIKELSILAENMVETFLKSGKTSMGALEKVCSLYVKGAEINWQDFYRDEKRKKVRLPVYPFERTRCWIDLPKSENLMLPHHFQNLYYSAVWRKRKPQQAKNEAKEGSTIVLKGVGEKIEEIVKRLRQCRKDIIEVKLGEGFQSLNDGNFIIDGSLESFKRLLSKLKDRNISQVIHLCTAQGSVEIKDVIEIDESQKKGVYNLLYLSQAISSREIKEPIDLVVISEKVYEITGMEQMIYPQNATLFGLGKVVRLENPMLKCRCIDIDRETGIDTILIEINYPSDEYLTAYRNGDRYTQEIGHADLSRLDDDEIEVKNDGVYIITGGTGRLGLKIAQWLASQNKVNIALLNRTHFPDRNVWERIIVEGKDPELCQRIEAIQKIESTGTAITLCSTDVTEITELNSTLSKLRECYGKINGIIHCAGIGVGSKGILLKDEQRETFENILAPKVYGTWLLENLTKDDNPDFLILFSSAITITGGVGAGSYTTANTYLDSFVLKAKKYFKKVLSINWTTWESVLRFAGVKIDKDRLIFKIIPDDTALKAFDIVVHKKINNVIIGEMNIGSSIFDIKPYMPFTLSQDTQSEIKQNRTQIKLDSFSDALPEVTLTGKAENESYTEMEDRIARVWGKVLGIGEINIYDSFFDLGGHSVLAVKLEVEMGKAGMPVEGADIYKYQTIKDMASYLGTKEACPNVQKCILDNIEPFNELYYKSCFYNALFPVVRHFNKSLIPVLINDMILYCMNRDKENPDIEYRAVKNVESVLDEQGITVVKKHQSLDVIGDICKSVSGGRPVILWVDCFYASIRPDTYEKVHWAHTWLVYGYDDNKREFHILEHKHRDSLTYEKRAISFQGVVDSYNGFINFFQPDKNTSTYYEFYPDSTSSEDDLGIYLRIFKKNMLDYKKTIAEGLQEFASFIDFFKLTVADREILAKYSIEDCIQGINNIINAKLVERFRAERLISDNSGILEILDKIINYWNSVRSVLAKVLYSNTYKDDDFDYICDQLELILRDELNLQKILVTSISY</sequence>
<evidence type="ECO:0000256" key="1">
    <source>
        <dbReference type="ARBA" id="ARBA00022450"/>
    </source>
</evidence>
<dbReference type="PANTHER" id="PTHR43775:SF37">
    <property type="entry name" value="SI:DKEY-61P9.11"/>
    <property type="match status" value="1"/>
</dbReference>
<dbReference type="InterPro" id="IPR057326">
    <property type="entry name" value="KR_dom"/>
</dbReference>
<dbReference type="STRING" id="398512.Bccel_0225"/>
<dbReference type="PROSITE" id="PS00606">
    <property type="entry name" value="KS3_1"/>
    <property type="match status" value="1"/>
</dbReference>
<dbReference type="InterPro" id="IPR013968">
    <property type="entry name" value="PKS_KR"/>
</dbReference>
<keyword evidence="3 6" id="KW-0808">Transferase</keyword>
<dbReference type="SUPFAM" id="SSF51735">
    <property type="entry name" value="NAD(P)-binding Rossmann-fold domains"/>
    <property type="match status" value="2"/>
</dbReference>
<dbReference type="Gene3D" id="3.40.47.10">
    <property type="match status" value="1"/>
</dbReference>
<dbReference type="PANTHER" id="PTHR43775">
    <property type="entry name" value="FATTY ACID SYNTHASE"/>
    <property type="match status" value="1"/>
</dbReference>
<feature type="domain" description="Carrier" evidence="4">
    <location>
        <begin position="1191"/>
        <end position="1265"/>
    </location>
</feature>
<dbReference type="eggNOG" id="COG3321">
    <property type="taxonomic scope" value="Bacteria"/>
</dbReference>
<dbReference type="SMART" id="SM00822">
    <property type="entry name" value="PKS_KR"/>
    <property type="match status" value="1"/>
</dbReference>
<dbReference type="EC" id="5.1.1.11" evidence="6"/>
<dbReference type="PROSITE" id="PS50075">
    <property type="entry name" value="CARRIER"/>
    <property type="match status" value="1"/>
</dbReference>
<dbReference type="Pfam" id="PF02801">
    <property type="entry name" value="Ketoacyl-synt_C"/>
    <property type="match status" value="1"/>
</dbReference>
<dbReference type="CDD" id="cd08953">
    <property type="entry name" value="KR_2_SDR_x"/>
    <property type="match status" value="1"/>
</dbReference>
<organism evidence="6 7">
    <name type="scientific">Pseudobacteroides cellulosolvens ATCC 35603 = DSM 2933</name>
    <dbReference type="NCBI Taxonomy" id="398512"/>
    <lineage>
        <taxon>Bacteria</taxon>
        <taxon>Bacillati</taxon>
        <taxon>Bacillota</taxon>
        <taxon>Clostridia</taxon>
        <taxon>Eubacteriales</taxon>
        <taxon>Oscillospiraceae</taxon>
        <taxon>Pseudobacteroides</taxon>
    </lineage>
</organism>
<dbReference type="Pfam" id="PF21394">
    <property type="entry name" value="Beta-ketacyl_N"/>
    <property type="match status" value="1"/>
</dbReference>
<keyword evidence="7" id="KW-1185">Reference proteome</keyword>
<dbReference type="GO" id="GO:0005737">
    <property type="term" value="C:cytoplasm"/>
    <property type="evidence" value="ECO:0007669"/>
    <property type="project" value="TreeGrafter"/>
</dbReference>
<dbReference type="InterPro" id="IPR016039">
    <property type="entry name" value="Thiolase-like"/>
</dbReference>